<evidence type="ECO:0000313" key="2">
    <source>
        <dbReference type="Proteomes" id="UP000244855"/>
    </source>
</evidence>
<proteinExistence type="predicted"/>
<sequence length="60" mass="6953">MSCGATRKWKAQAGTDEDPFKLAVQWNLIRVRGRVLESPEIIYKNGNFTPEKWKWETAAE</sequence>
<protein>
    <submittedName>
        <fullName evidence="1">Uncharacterized protein</fullName>
    </submittedName>
</protein>
<accession>A0A2V1D699</accession>
<gene>
    <name evidence="1" type="ORF">DM02DRAFT_661738</name>
</gene>
<keyword evidence="2" id="KW-1185">Reference proteome</keyword>
<dbReference type="Proteomes" id="UP000244855">
    <property type="component" value="Unassembled WGS sequence"/>
</dbReference>
<organism evidence="1 2">
    <name type="scientific">Periconia macrospinosa</name>
    <dbReference type="NCBI Taxonomy" id="97972"/>
    <lineage>
        <taxon>Eukaryota</taxon>
        <taxon>Fungi</taxon>
        <taxon>Dikarya</taxon>
        <taxon>Ascomycota</taxon>
        <taxon>Pezizomycotina</taxon>
        <taxon>Dothideomycetes</taxon>
        <taxon>Pleosporomycetidae</taxon>
        <taxon>Pleosporales</taxon>
        <taxon>Massarineae</taxon>
        <taxon>Periconiaceae</taxon>
        <taxon>Periconia</taxon>
    </lineage>
</organism>
<name>A0A2V1D699_9PLEO</name>
<evidence type="ECO:0000313" key="1">
    <source>
        <dbReference type="EMBL" id="PVH93647.1"/>
    </source>
</evidence>
<reference evidence="1 2" key="1">
    <citation type="journal article" date="2018" name="Sci. Rep.">
        <title>Comparative genomics provides insights into the lifestyle and reveals functional heterogeneity of dark septate endophytic fungi.</title>
        <authorList>
            <person name="Knapp D.G."/>
            <person name="Nemeth J.B."/>
            <person name="Barry K."/>
            <person name="Hainaut M."/>
            <person name="Henrissat B."/>
            <person name="Johnson J."/>
            <person name="Kuo A."/>
            <person name="Lim J.H.P."/>
            <person name="Lipzen A."/>
            <person name="Nolan M."/>
            <person name="Ohm R.A."/>
            <person name="Tamas L."/>
            <person name="Grigoriev I.V."/>
            <person name="Spatafora J.W."/>
            <person name="Nagy L.G."/>
            <person name="Kovacs G.M."/>
        </authorList>
    </citation>
    <scope>NUCLEOTIDE SEQUENCE [LARGE SCALE GENOMIC DNA]</scope>
    <source>
        <strain evidence="1 2">DSE2036</strain>
    </source>
</reference>
<dbReference type="EMBL" id="KZ805575">
    <property type="protein sequence ID" value="PVH93647.1"/>
    <property type="molecule type" value="Genomic_DNA"/>
</dbReference>
<dbReference type="AlphaFoldDB" id="A0A2V1D699"/>